<gene>
    <name evidence="2" type="ORF">QVD17_31764</name>
</gene>
<reference evidence="2" key="1">
    <citation type="journal article" date="2023" name="bioRxiv">
        <title>Improved chromosome-level genome assembly for marigold (Tagetes erecta).</title>
        <authorList>
            <person name="Jiang F."/>
            <person name="Yuan L."/>
            <person name="Wang S."/>
            <person name="Wang H."/>
            <person name="Xu D."/>
            <person name="Wang A."/>
            <person name="Fan W."/>
        </authorList>
    </citation>
    <scope>NUCLEOTIDE SEQUENCE</scope>
    <source>
        <strain evidence="2">WSJ</strain>
        <tissue evidence="2">Leaf</tissue>
    </source>
</reference>
<sequence>MRERFDSGGEGEMFMVDDLVLRRGDYGFDDEEVEWNKVCARGGEELNSRGGEEGEGDEEEGDGDEMKGMRVEDSRMLVVEVDGGW</sequence>
<protein>
    <submittedName>
        <fullName evidence="2">Uncharacterized protein</fullName>
    </submittedName>
</protein>
<keyword evidence="3" id="KW-1185">Reference proteome</keyword>
<dbReference type="EMBL" id="JAUHHV010000008">
    <property type="protein sequence ID" value="KAK1415976.1"/>
    <property type="molecule type" value="Genomic_DNA"/>
</dbReference>
<accession>A0AAD8K7N6</accession>
<feature type="compositionally biased region" description="Basic and acidic residues" evidence="1">
    <location>
        <begin position="64"/>
        <end position="73"/>
    </location>
</feature>
<feature type="compositionally biased region" description="Basic and acidic residues" evidence="1">
    <location>
        <begin position="42"/>
        <end position="52"/>
    </location>
</feature>
<evidence type="ECO:0000313" key="3">
    <source>
        <dbReference type="Proteomes" id="UP001229421"/>
    </source>
</evidence>
<name>A0AAD8K7N6_TARER</name>
<evidence type="ECO:0000313" key="2">
    <source>
        <dbReference type="EMBL" id="KAK1415976.1"/>
    </source>
</evidence>
<dbReference type="AlphaFoldDB" id="A0AAD8K7N6"/>
<dbReference type="Proteomes" id="UP001229421">
    <property type="component" value="Unassembled WGS sequence"/>
</dbReference>
<proteinExistence type="predicted"/>
<organism evidence="2 3">
    <name type="scientific">Tagetes erecta</name>
    <name type="common">African marigold</name>
    <dbReference type="NCBI Taxonomy" id="13708"/>
    <lineage>
        <taxon>Eukaryota</taxon>
        <taxon>Viridiplantae</taxon>
        <taxon>Streptophyta</taxon>
        <taxon>Embryophyta</taxon>
        <taxon>Tracheophyta</taxon>
        <taxon>Spermatophyta</taxon>
        <taxon>Magnoliopsida</taxon>
        <taxon>eudicotyledons</taxon>
        <taxon>Gunneridae</taxon>
        <taxon>Pentapetalae</taxon>
        <taxon>asterids</taxon>
        <taxon>campanulids</taxon>
        <taxon>Asterales</taxon>
        <taxon>Asteraceae</taxon>
        <taxon>Asteroideae</taxon>
        <taxon>Heliantheae alliance</taxon>
        <taxon>Tageteae</taxon>
        <taxon>Tagetes</taxon>
    </lineage>
</organism>
<feature type="compositionally biased region" description="Acidic residues" evidence="1">
    <location>
        <begin position="53"/>
        <end position="63"/>
    </location>
</feature>
<comment type="caution">
    <text evidence="2">The sequence shown here is derived from an EMBL/GenBank/DDBJ whole genome shotgun (WGS) entry which is preliminary data.</text>
</comment>
<evidence type="ECO:0000256" key="1">
    <source>
        <dbReference type="SAM" id="MobiDB-lite"/>
    </source>
</evidence>
<feature type="region of interest" description="Disordered" evidence="1">
    <location>
        <begin position="41"/>
        <end position="73"/>
    </location>
</feature>